<dbReference type="Proteomes" id="UP001152795">
    <property type="component" value="Unassembled WGS sequence"/>
</dbReference>
<evidence type="ECO:0000313" key="1">
    <source>
        <dbReference type="EMBL" id="CAB3985342.1"/>
    </source>
</evidence>
<dbReference type="EMBL" id="CACRXK020000859">
    <property type="protein sequence ID" value="CAB3985342.1"/>
    <property type="molecule type" value="Genomic_DNA"/>
</dbReference>
<organism evidence="1 2">
    <name type="scientific">Paramuricea clavata</name>
    <name type="common">Red gorgonian</name>
    <name type="synonym">Violescent sea-whip</name>
    <dbReference type="NCBI Taxonomy" id="317549"/>
    <lineage>
        <taxon>Eukaryota</taxon>
        <taxon>Metazoa</taxon>
        <taxon>Cnidaria</taxon>
        <taxon>Anthozoa</taxon>
        <taxon>Octocorallia</taxon>
        <taxon>Malacalcyonacea</taxon>
        <taxon>Plexauridae</taxon>
        <taxon>Paramuricea</taxon>
    </lineage>
</organism>
<dbReference type="OrthoDB" id="5989105at2759"/>
<name>A0A6S7G8L9_PARCT</name>
<feature type="non-terminal residue" evidence="1">
    <location>
        <position position="1"/>
    </location>
</feature>
<reference evidence="1" key="1">
    <citation type="submission" date="2020-04" db="EMBL/GenBank/DDBJ databases">
        <authorList>
            <person name="Alioto T."/>
            <person name="Alioto T."/>
            <person name="Gomez Garrido J."/>
        </authorList>
    </citation>
    <scope>NUCLEOTIDE SEQUENCE</scope>
    <source>
        <strain evidence="1">A484AB</strain>
    </source>
</reference>
<protein>
    <submittedName>
        <fullName evidence="1">Uncharacterized protein</fullName>
    </submittedName>
</protein>
<gene>
    <name evidence="1" type="ORF">PACLA_8A076262</name>
</gene>
<dbReference type="AlphaFoldDB" id="A0A6S7G8L9"/>
<comment type="caution">
    <text evidence="1">The sequence shown here is derived from an EMBL/GenBank/DDBJ whole genome shotgun (WGS) entry which is preliminary data.</text>
</comment>
<proteinExistence type="predicted"/>
<accession>A0A6S7G8L9</accession>
<sequence length="190" mass="21209">DEAQNSSHSWTGSHCIEQKAKGVTDTLRKNDATACHVYITLTWNGQPTTSSQINKAPQSVFKKATVSTKITSTSFRKAAATNIHKNSPEMSSKLASLMANNETTAKKYYLLTERTRGSVEASQKPARLMRVEPNTGETESGESASSIGDEETYLKFTKRVPWTNEELDKIKKKSIIQQHEACHLLLFMRK</sequence>
<evidence type="ECO:0000313" key="2">
    <source>
        <dbReference type="Proteomes" id="UP001152795"/>
    </source>
</evidence>
<keyword evidence="2" id="KW-1185">Reference proteome</keyword>